<dbReference type="InterPro" id="IPR011059">
    <property type="entry name" value="Metal-dep_hydrolase_composite"/>
</dbReference>
<reference evidence="3" key="1">
    <citation type="journal article" date="2019" name="Int. J. Syst. Evol. Microbiol.">
        <title>The Global Catalogue of Microorganisms (GCM) 10K type strain sequencing project: providing services to taxonomists for standard genome sequencing and annotation.</title>
        <authorList>
            <consortium name="The Broad Institute Genomics Platform"/>
            <consortium name="The Broad Institute Genome Sequencing Center for Infectious Disease"/>
            <person name="Wu L."/>
            <person name="Ma J."/>
        </authorList>
    </citation>
    <scope>NUCLEOTIDE SEQUENCE [LARGE SCALE GENOMIC DNA]</scope>
    <source>
        <strain evidence="3">JCM 17024</strain>
    </source>
</reference>
<protein>
    <submittedName>
        <fullName evidence="2">Amidohydrolase</fullName>
    </submittedName>
</protein>
<dbReference type="PANTHER" id="PTHR22642">
    <property type="entry name" value="IMIDAZOLONEPROPIONASE"/>
    <property type="match status" value="1"/>
</dbReference>
<evidence type="ECO:0000313" key="2">
    <source>
        <dbReference type="EMBL" id="GAA3937299.1"/>
    </source>
</evidence>
<dbReference type="RefSeq" id="WP_344818860.1">
    <property type="nucleotide sequence ID" value="NZ_BAABCP010000001.1"/>
</dbReference>
<dbReference type="PANTHER" id="PTHR22642:SF20">
    <property type="entry name" value="AMIDOHYDROLASE 3 DOMAIN-CONTAINING PROTEIN"/>
    <property type="match status" value="1"/>
</dbReference>
<feature type="domain" description="Amidohydrolase 3" evidence="1">
    <location>
        <begin position="52"/>
        <end position="532"/>
    </location>
</feature>
<dbReference type="Gene3D" id="3.10.310.70">
    <property type="match status" value="1"/>
</dbReference>
<evidence type="ECO:0000259" key="1">
    <source>
        <dbReference type="Pfam" id="PF07969"/>
    </source>
</evidence>
<dbReference type="Pfam" id="PF07969">
    <property type="entry name" value="Amidohydro_3"/>
    <property type="match status" value="1"/>
</dbReference>
<keyword evidence="3" id="KW-1185">Reference proteome</keyword>
<gene>
    <name evidence="2" type="ORF">GCM10022383_14410</name>
</gene>
<accession>A0ABP7N5X7</accession>
<organism evidence="2 3">
    <name type="scientific">Microbacterium soli</name>
    <dbReference type="NCBI Taxonomy" id="446075"/>
    <lineage>
        <taxon>Bacteria</taxon>
        <taxon>Bacillati</taxon>
        <taxon>Actinomycetota</taxon>
        <taxon>Actinomycetes</taxon>
        <taxon>Micrococcales</taxon>
        <taxon>Microbacteriaceae</taxon>
        <taxon>Microbacterium</taxon>
    </lineage>
</organism>
<dbReference type="InterPro" id="IPR013108">
    <property type="entry name" value="Amidohydro_3"/>
</dbReference>
<dbReference type="Gene3D" id="3.20.20.140">
    <property type="entry name" value="Metal-dependent hydrolases"/>
    <property type="match status" value="1"/>
</dbReference>
<dbReference type="Gene3D" id="2.30.40.10">
    <property type="entry name" value="Urease, subunit C, domain 1"/>
    <property type="match status" value="1"/>
</dbReference>
<dbReference type="Proteomes" id="UP001501591">
    <property type="component" value="Unassembled WGS sequence"/>
</dbReference>
<evidence type="ECO:0000313" key="3">
    <source>
        <dbReference type="Proteomes" id="UP001501591"/>
    </source>
</evidence>
<dbReference type="SUPFAM" id="SSF51338">
    <property type="entry name" value="Composite domain of metallo-dependent hydrolases"/>
    <property type="match status" value="1"/>
</dbReference>
<dbReference type="CDD" id="cd01300">
    <property type="entry name" value="YtcJ_like"/>
    <property type="match status" value="1"/>
</dbReference>
<proteinExistence type="predicted"/>
<dbReference type="InterPro" id="IPR033932">
    <property type="entry name" value="YtcJ-like"/>
</dbReference>
<dbReference type="EMBL" id="BAABCP010000001">
    <property type="protein sequence ID" value="GAA3937299.1"/>
    <property type="molecule type" value="Genomic_DNA"/>
</dbReference>
<sequence length="534" mass="57457">MTTQLYTGGRIFTADRRPWATAMVVQGDRIQYVGDDRTARRIAGPDAAETALQGALMLPGFVDAHAHVVHTGRAVQQVDLWSASDLPQLLETIAHGAAADPDAPRVRAQGWQQSATGAPHRRMLDEIVPDRPVYVQAHDLHSIWLNTAALAEIGIDDDTVAPAGGCIHKDADGHITGLIDETAMQQLVWPALDAFSTDDDVDRFTEAALRGYRETGVTAATDMAMDESELAAMQRAHEQGALTARITAHWLVHPTGSTEQDLAQVRRAAELAADVHDDRLRVVGIKIVSDGTVDGCTAALRRPYADGSLADPVWSPEALAPVVIAADAAGLQIAIHAIGDTAITNAIDALERAVAVNGPAQRRHRIEHLEVVEPADIERLAALGITASMQPVHSDPAIQDNWRAMLGDERVERGYPWPEMTDQGAALVFGTDSPTSPHAPLPNMFIAATRRSALDPGLEPNLPRYAMPLTDAVLHATRDAAWACRAENDYGRLAAGLLADFIVLDRDVFAGEADELLEARVVRTVVGGEVVFER</sequence>
<dbReference type="SUPFAM" id="SSF51556">
    <property type="entry name" value="Metallo-dependent hydrolases"/>
    <property type="match status" value="1"/>
</dbReference>
<name>A0ABP7N5X7_9MICO</name>
<dbReference type="InterPro" id="IPR032466">
    <property type="entry name" value="Metal_Hydrolase"/>
</dbReference>
<comment type="caution">
    <text evidence="2">The sequence shown here is derived from an EMBL/GenBank/DDBJ whole genome shotgun (WGS) entry which is preliminary data.</text>
</comment>